<protein>
    <submittedName>
        <fullName evidence="1">Uncharacterized protein</fullName>
    </submittedName>
</protein>
<dbReference type="Proteomes" id="UP000765509">
    <property type="component" value="Unassembled WGS sequence"/>
</dbReference>
<dbReference type="AlphaFoldDB" id="A0A9Q3GEL9"/>
<dbReference type="EMBL" id="AVOT02000882">
    <property type="protein sequence ID" value="MBW0464798.1"/>
    <property type="molecule type" value="Genomic_DNA"/>
</dbReference>
<gene>
    <name evidence="1" type="ORF">O181_004513</name>
</gene>
<evidence type="ECO:0000313" key="2">
    <source>
        <dbReference type="Proteomes" id="UP000765509"/>
    </source>
</evidence>
<reference evidence="1" key="1">
    <citation type="submission" date="2021-03" db="EMBL/GenBank/DDBJ databases">
        <title>Draft genome sequence of rust myrtle Austropuccinia psidii MF-1, a brazilian biotype.</title>
        <authorList>
            <person name="Quecine M.C."/>
            <person name="Pachon D.M.R."/>
            <person name="Bonatelli M.L."/>
            <person name="Correr F.H."/>
            <person name="Franceschini L.M."/>
            <person name="Leite T.F."/>
            <person name="Margarido G.R.A."/>
            <person name="Almeida C.A."/>
            <person name="Ferrarezi J.A."/>
            <person name="Labate C.A."/>
        </authorList>
    </citation>
    <scope>NUCLEOTIDE SEQUENCE</scope>
    <source>
        <strain evidence="1">MF-1</strain>
    </source>
</reference>
<accession>A0A9Q3GEL9</accession>
<keyword evidence="2" id="KW-1185">Reference proteome</keyword>
<sequence>MGGLKKADFVDGYQNKAIRLLKKFWLLTLFGKSGHKDEDLQKEKSMKLDEILNAVRKTLHNATDLKKLESPSWYAMAFCIKWLWHEDVDNPLKTRIYNEILRSFYRRRALAHHQ</sequence>
<evidence type="ECO:0000313" key="1">
    <source>
        <dbReference type="EMBL" id="MBW0464798.1"/>
    </source>
</evidence>
<comment type="caution">
    <text evidence="1">The sequence shown here is derived from an EMBL/GenBank/DDBJ whole genome shotgun (WGS) entry which is preliminary data.</text>
</comment>
<organism evidence="1 2">
    <name type="scientific">Austropuccinia psidii MF-1</name>
    <dbReference type="NCBI Taxonomy" id="1389203"/>
    <lineage>
        <taxon>Eukaryota</taxon>
        <taxon>Fungi</taxon>
        <taxon>Dikarya</taxon>
        <taxon>Basidiomycota</taxon>
        <taxon>Pucciniomycotina</taxon>
        <taxon>Pucciniomycetes</taxon>
        <taxon>Pucciniales</taxon>
        <taxon>Sphaerophragmiaceae</taxon>
        <taxon>Austropuccinia</taxon>
    </lineage>
</organism>
<name>A0A9Q3GEL9_9BASI</name>
<proteinExistence type="predicted"/>